<dbReference type="PANTHER" id="PTHR30032">
    <property type="entry name" value="N-ACETYLMURAMOYL-L-ALANINE AMIDASE-RELATED"/>
    <property type="match status" value="1"/>
</dbReference>
<evidence type="ECO:0000313" key="4">
    <source>
        <dbReference type="Proteomes" id="UP000004738"/>
    </source>
</evidence>
<dbReference type="InterPro" id="IPR051922">
    <property type="entry name" value="Bact_Sporulation_Assoc"/>
</dbReference>
<feature type="domain" description="Sporulation stage II protein D amidase enhancer LytB N-terminal" evidence="2">
    <location>
        <begin position="61"/>
        <end position="151"/>
    </location>
</feature>
<keyword evidence="4" id="KW-1185">Reference proteome</keyword>
<comment type="caution">
    <text evidence="3">The sequence shown here is derived from an EMBL/GenBank/DDBJ whole genome shotgun (WGS) entry which is preliminary data.</text>
</comment>
<dbReference type="NCBIfam" id="TIGR02669">
    <property type="entry name" value="SpoIID_LytB"/>
    <property type="match status" value="1"/>
</dbReference>
<dbReference type="Proteomes" id="UP000004738">
    <property type="component" value="Unassembled WGS sequence"/>
</dbReference>
<gene>
    <name evidence="3" type="ORF">B857_00963</name>
</gene>
<protein>
    <submittedName>
        <fullName evidence="3">Ribosomal protein L34</fullName>
    </submittedName>
</protein>
<feature type="transmembrane region" description="Helical" evidence="1">
    <location>
        <begin position="17"/>
        <end position="34"/>
    </location>
</feature>
<keyword evidence="1" id="KW-1133">Transmembrane helix</keyword>
<dbReference type="GO" id="GO:0005840">
    <property type="term" value="C:ribosome"/>
    <property type="evidence" value="ECO:0007669"/>
    <property type="project" value="UniProtKB-KW"/>
</dbReference>
<dbReference type="Pfam" id="PF08486">
    <property type="entry name" value="SpoIID"/>
    <property type="match status" value="1"/>
</dbReference>
<name>K1LPF1_9BACL</name>
<reference evidence="3 4" key="1">
    <citation type="journal article" date="2012" name="J. Bacteriol.">
        <title>Draft Genome Sequence of Bacillus isronensis Strain B3W22, Isolated from the Upper Atmosphere.</title>
        <authorList>
            <person name="Shivaji S."/>
            <person name="Ara S."/>
            <person name="Singh S.K."/>
            <person name="Bandi S."/>
            <person name="Singh A."/>
            <person name="Pinnaka A.K."/>
        </authorList>
    </citation>
    <scope>NUCLEOTIDE SEQUENCE [LARGE SCALE GENOMIC DNA]</scope>
    <source>
        <strain evidence="3 4">B3W22</strain>
    </source>
</reference>
<dbReference type="PATRIC" id="fig|1224748.3.peg.960"/>
<organism evidence="3 4">
    <name type="scientific">Solibacillus isronensis B3W22</name>
    <dbReference type="NCBI Taxonomy" id="1224748"/>
    <lineage>
        <taxon>Bacteria</taxon>
        <taxon>Bacillati</taxon>
        <taxon>Bacillota</taxon>
        <taxon>Bacilli</taxon>
        <taxon>Bacillales</taxon>
        <taxon>Caryophanaceae</taxon>
        <taxon>Solibacillus</taxon>
    </lineage>
</organism>
<dbReference type="NCBIfam" id="TIGR02870">
    <property type="entry name" value="spore_II_D"/>
    <property type="match status" value="1"/>
</dbReference>
<dbReference type="AlphaFoldDB" id="K1LPF1"/>
<evidence type="ECO:0000313" key="3">
    <source>
        <dbReference type="EMBL" id="EKB46069.1"/>
    </source>
</evidence>
<keyword evidence="1" id="KW-0472">Membrane</keyword>
<dbReference type="GO" id="GO:0030288">
    <property type="term" value="C:outer membrane-bounded periplasmic space"/>
    <property type="evidence" value="ECO:0007669"/>
    <property type="project" value="TreeGrafter"/>
</dbReference>
<dbReference type="PANTHER" id="PTHR30032:SF4">
    <property type="entry name" value="AMIDASE ENHANCER"/>
    <property type="match status" value="1"/>
</dbReference>
<accession>K1LPF1</accession>
<keyword evidence="3" id="KW-0687">Ribonucleoprotein</keyword>
<keyword evidence="1" id="KW-0812">Transmembrane</keyword>
<dbReference type="InterPro" id="IPR013486">
    <property type="entry name" value="SpoIID/LytB"/>
</dbReference>
<dbReference type="InterPro" id="IPR013693">
    <property type="entry name" value="SpoIID/LytB_N"/>
</dbReference>
<dbReference type="InterPro" id="IPR014225">
    <property type="entry name" value="Spore_II_D_firmicutes"/>
</dbReference>
<sequence>MNSYSSCKLIYCLMKKIIIYFIIGVLLFLVPFTLKSKKQTSIPEQAESTSCPLFIKVNNTTVPIEDYLIGVIAGEMPASFHMEALKAQAIASRTYVLKQTNYGKKPILTTTAHQVYNDQELREEKWKTTFAENEEKITEAVNQTANQILTYNDELITAMFHASSFQYTESAENYSGNPIPYLTATTSPEQLNQEQTTYTFEELNKKLKQNFSRAQLQNAKLKRNNTNRIEQITIHKKTWTGRELRTLLNLRSTNFTWEPTATGITIKTYGYGHGVGMSQYGADAMAQGGLTAENILSHYYPSTTLKSINYCKK</sequence>
<dbReference type="EMBL" id="AMCK01000003">
    <property type="protein sequence ID" value="EKB46069.1"/>
    <property type="molecule type" value="Genomic_DNA"/>
</dbReference>
<dbReference type="GO" id="GO:0030435">
    <property type="term" value="P:sporulation resulting in formation of a cellular spore"/>
    <property type="evidence" value="ECO:0007669"/>
    <property type="project" value="InterPro"/>
</dbReference>
<keyword evidence="3" id="KW-0689">Ribosomal protein</keyword>
<proteinExistence type="predicted"/>
<evidence type="ECO:0000256" key="1">
    <source>
        <dbReference type="SAM" id="Phobius"/>
    </source>
</evidence>
<evidence type="ECO:0000259" key="2">
    <source>
        <dbReference type="Pfam" id="PF08486"/>
    </source>
</evidence>